<dbReference type="EMBL" id="NFKP01000002">
    <property type="protein sequence ID" value="OUP71065.1"/>
    <property type="molecule type" value="Genomic_DNA"/>
</dbReference>
<keyword evidence="5" id="KW-1015">Disulfide bond</keyword>
<dbReference type="Pfam" id="PF07992">
    <property type="entry name" value="Pyr_redox_2"/>
    <property type="match status" value="1"/>
</dbReference>
<dbReference type="GO" id="GO:0005737">
    <property type="term" value="C:cytoplasm"/>
    <property type="evidence" value="ECO:0007669"/>
    <property type="project" value="InterPro"/>
</dbReference>
<dbReference type="InterPro" id="IPR005982">
    <property type="entry name" value="Thioredox_Rdtase"/>
</dbReference>
<proteinExistence type="inferred from homology"/>
<dbReference type="InterPro" id="IPR023753">
    <property type="entry name" value="FAD/NAD-binding_dom"/>
</dbReference>
<evidence type="ECO:0000256" key="2">
    <source>
        <dbReference type="ARBA" id="ARBA00022630"/>
    </source>
</evidence>
<dbReference type="Gene3D" id="3.50.50.60">
    <property type="entry name" value="FAD/NAD(P)-binding domain"/>
    <property type="match status" value="2"/>
</dbReference>
<dbReference type="Proteomes" id="UP000196386">
    <property type="component" value="Unassembled WGS sequence"/>
</dbReference>
<protein>
    <recommendedName>
        <fullName evidence="7">Thioredoxin reductase</fullName>
        <ecNumber evidence="7">1.8.1.9</ecNumber>
    </recommendedName>
</protein>
<dbReference type="EMBL" id="QVME01000001">
    <property type="protein sequence ID" value="RGE69913.1"/>
    <property type="molecule type" value="Genomic_DNA"/>
</dbReference>
<evidence type="ECO:0000256" key="8">
    <source>
        <dbReference type="RuleBase" id="RU003881"/>
    </source>
</evidence>
<dbReference type="PANTHER" id="PTHR48105">
    <property type="entry name" value="THIOREDOXIN REDUCTASE 1-RELATED-RELATED"/>
    <property type="match status" value="1"/>
</dbReference>
<evidence type="ECO:0000313" key="14">
    <source>
        <dbReference type="Proteomes" id="UP000196386"/>
    </source>
</evidence>
<name>A0A174PA03_9FIRM</name>
<evidence type="ECO:0000256" key="4">
    <source>
        <dbReference type="ARBA" id="ARBA00023002"/>
    </source>
</evidence>
<dbReference type="NCBIfam" id="TIGR01292">
    <property type="entry name" value="TRX_reduct"/>
    <property type="match status" value="1"/>
</dbReference>
<keyword evidence="8" id="KW-0521">NADP</keyword>
<evidence type="ECO:0000313" key="12">
    <source>
        <dbReference type="EMBL" id="RGE69913.1"/>
    </source>
</evidence>
<dbReference type="PRINTS" id="PR00469">
    <property type="entry name" value="PNDRDTASEII"/>
</dbReference>
<dbReference type="AlphaFoldDB" id="A0A174PA03"/>
<evidence type="ECO:0000256" key="6">
    <source>
        <dbReference type="ARBA" id="ARBA00023284"/>
    </source>
</evidence>
<evidence type="ECO:0000256" key="1">
    <source>
        <dbReference type="ARBA" id="ARBA00009333"/>
    </source>
</evidence>
<sequence length="308" mass="32255">MEQYDVIIIGAGPAGLTAAIYVQRAGLRALVLEEYVCGGQIANTPEVENYPAVTKISGVDLSMNLYNQAVEQGAQVLFEGVGSASLEGREKTVTTKSGRTYSAKAIIIANGAKRRKLGVPGEEELAGKGVSYCATCDGGFYKGKTTVVVGGGNTAVEDALYLANLCERVHIVHRRDAFRAGRVLTDALQKRENITVHFDAVPVEVESDAATGMVSGLRIRSVKTNEEETISAQGVFVAVGLVPDNGLFSGQITLDPAGYIAAGEDTHTNIPGVYAAGDTRAKSLRQIVTAAGDGAVAASEAGNYIMQL</sequence>
<keyword evidence="6 7" id="KW-0676">Redox-active center</keyword>
<reference evidence="11" key="3">
    <citation type="journal article" date="2018" name="BMC Genomics">
        <title>Whole genome sequencing and function prediction of 133 gut anaerobes isolated from chicken caecum in pure cultures.</title>
        <authorList>
            <person name="Medvecky M."/>
            <person name="Cejkova D."/>
            <person name="Polansky O."/>
            <person name="Karasova D."/>
            <person name="Kubasova T."/>
            <person name="Cizek A."/>
            <person name="Rychlik I."/>
        </authorList>
    </citation>
    <scope>NUCLEOTIDE SEQUENCE</scope>
    <source>
        <strain evidence="11">An175</strain>
    </source>
</reference>
<dbReference type="GO" id="GO:0004791">
    <property type="term" value="F:thioredoxin-disulfide reductase (NADPH) activity"/>
    <property type="evidence" value="ECO:0007669"/>
    <property type="project" value="UniProtKB-UniRule"/>
</dbReference>
<comment type="similarity">
    <text evidence="1 7">Belongs to the class-II pyridine nucleotide-disulfide oxidoreductase family.</text>
</comment>
<evidence type="ECO:0000256" key="3">
    <source>
        <dbReference type="ARBA" id="ARBA00022827"/>
    </source>
</evidence>
<dbReference type="RefSeq" id="WP_006877063.1">
    <property type="nucleotide sequence ID" value="NZ_CABIWA010000009.1"/>
</dbReference>
<dbReference type="Proteomes" id="UP000095765">
    <property type="component" value="Unassembled WGS sequence"/>
</dbReference>
<dbReference type="InterPro" id="IPR008255">
    <property type="entry name" value="Pyr_nucl-diS_OxRdtase_2_AS"/>
</dbReference>
<gene>
    <name evidence="10" type="primary">trxB_1</name>
    <name evidence="12" type="synonym">trxB</name>
    <name evidence="11" type="ORF">B5F11_03095</name>
    <name evidence="12" type="ORF">DXC40_02305</name>
    <name evidence="10" type="ORF">ERS852551_01245</name>
</gene>
<accession>A0A174PA03</accession>
<dbReference type="SUPFAM" id="SSF51905">
    <property type="entry name" value="FAD/NAD(P)-binding domain"/>
    <property type="match status" value="1"/>
</dbReference>
<dbReference type="Proteomes" id="UP000260828">
    <property type="component" value="Unassembled WGS sequence"/>
</dbReference>
<reference evidence="12 15" key="4">
    <citation type="submission" date="2018-08" db="EMBL/GenBank/DDBJ databases">
        <title>A genome reference for cultivated species of the human gut microbiota.</title>
        <authorList>
            <person name="Zou Y."/>
            <person name="Xue W."/>
            <person name="Luo G."/>
        </authorList>
    </citation>
    <scope>NUCLEOTIDE SEQUENCE [LARGE SCALE GENOMIC DNA]</scope>
    <source>
        <strain evidence="12 15">TF05-12AC</strain>
    </source>
</reference>
<evidence type="ECO:0000313" key="11">
    <source>
        <dbReference type="EMBL" id="OUP71065.1"/>
    </source>
</evidence>
<evidence type="ECO:0000313" key="10">
    <source>
        <dbReference type="EMBL" id="CUP57802.1"/>
    </source>
</evidence>
<dbReference type="InterPro" id="IPR050097">
    <property type="entry name" value="Ferredoxin-NADP_redctase_2"/>
</dbReference>
<keyword evidence="4 7" id="KW-0560">Oxidoreductase</keyword>
<dbReference type="GO" id="GO:0019430">
    <property type="term" value="P:removal of superoxide radicals"/>
    <property type="evidence" value="ECO:0007669"/>
    <property type="project" value="UniProtKB-UniRule"/>
</dbReference>
<evidence type="ECO:0000259" key="9">
    <source>
        <dbReference type="Pfam" id="PF07992"/>
    </source>
</evidence>
<dbReference type="PROSITE" id="PS00573">
    <property type="entry name" value="PYRIDINE_REDOX_2"/>
    <property type="match status" value="1"/>
</dbReference>
<comment type="cofactor">
    <cofactor evidence="8">
        <name>FAD</name>
        <dbReference type="ChEBI" id="CHEBI:57692"/>
    </cofactor>
    <text evidence="8">Binds 1 FAD per subunit.</text>
</comment>
<comment type="subunit">
    <text evidence="7">Homodimer.</text>
</comment>
<keyword evidence="3 7" id="KW-0274">FAD</keyword>
<comment type="catalytic activity">
    <reaction evidence="7">
        <text>[thioredoxin]-dithiol + NADP(+) = [thioredoxin]-disulfide + NADPH + H(+)</text>
        <dbReference type="Rhea" id="RHEA:20345"/>
        <dbReference type="Rhea" id="RHEA-COMP:10698"/>
        <dbReference type="Rhea" id="RHEA-COMP:10700"/>
        <dbReference type="ChEBI" id="CHEBI:15378"/>
        <dbReference type="ChEBI" id="CHEBI:29950"/>
        <dbReference type="ChEBI" id="CHEBI:50058"/>
        <dbReference type="ChEBI" id="CHEBI:57783"/>
        <dbReference type="ChEBI" id="CHEBI:58349"/>
        <dbReference type="EC" id="1.8.1.9"/>
    </reaction>
</comment>
<evidence type="ECO:0000313" key="15">
    <source>
        <dbReference type="Proteomes" id="UP000260828"/>
    </source>
</evidence>
<evidence type="ECO:0000256" key="5">
    <source>
        <dbReference type="ARBA" id="ARBA00023157"/>
    </source>
</evidence>
<dbReference type="EMBL" id="CZBE01000007">
    <property type="protein sequence ID" value="CUP57802.1"/>
    <property type="molecule type" value="Genomic_DNA"/>
</dbReference>
<reference evidence="10 13" key="1">
    <citation type="submission" date="2015-09" db="EMBL/GenBank/DDBJ databases">
        <authorList>
            <consortium name="Pathogen Informatics"/>
        </authorList>
    </citation>
    <scope>NUCLEOTIDE SEQUENCE [LARGE SCALE GENOMIC DNA]</scope>
    <source>
        <strain evidence="10 13">2789STDY5834939</strain>
    </source>
</reference>
<keyword evidence="2 7" id="KW-0285">Flavoprotein</keyword>
<dbReference type="EC" id="1.8.1.9" evidence="7"/>
<evidence type="ECO:0000313" key="13">
    <source>
        <dbReference type="Proteomes" id="UP000095765"/>
    </source>
</evidence>
<feature type="domain" description="FAD/NAD(P)-binding" evidence="9">
    <location>
        <begin position="4"/>
        <end position="294"/>
    </location>
</feature>
<dbReference type="InterPro" id="IPR036188">
    <property type="entry name" value="FAD/NAD-bd_sf"/>
</dbReference>
<dbReference type="GeneID" id="72465322"/>
<organism evidence="10 13">
    <name type="scientific">Anaerotruncus colihominis</name>
    <dbReference type="NCBI Taxonomy" id="169435"/>
    <lineage>
        <taxon>Bacteria</taxon>
        <taxon>Bacillati</taxon>
        <taxon>Bacillota</taxon>
        <taxon>Clostridia</taxon>
        <taxon>Eubacteriales</taxon>
        <taxon>Oscillospiraceae</taxon>
        <taxon>Anaerotruncus</taxon>
    </lineage>
</organism>
<evidence type="ECO:0000256" key="7">
    <source>
        <dbReference type="RuleBase" id="RU003880"/>
    </source>
</evidence>
<reference evidence="14" key="2">
    <citation type="submission" date="2017-04" db="EMBL/GenBank/DDBJ databases">
        <title>Function of individual gut microbiota members based on whole genome sequencing of pure cultures obtained from chicken caecum.</title>
        <authorList>
            <person name="Medvecky M."/>
            <person name="Cejkova D."/>
            <person name="Polansky O."/>
            <person name="Karasova D."/>
            <person name="Kubasova T."/>
            <person name="Cizek A."/>
            <person name="Rychlik I."/>
        </authorList>
    </citation>
    <scope>NUCLEOTIDE SEQUENCE [LARGE SCALE GENOMIC DNA]</scope>
    <source>
        <strain evidence="14">An175</strain>
    </source>
</reference>
<dbReference type="PRINTS" id="PR00368">
    <property type="entry name" value="FADPNR"/>
</dbReference>
<dbReference type="OrthoDB" id="9806179at2"/>